<dbReference type="Gene3D" id="3.10.310.50">
    <property type="match status" value="1"/>
</dbReference>
<evidence type="ECO:0000256" key="1">
    <source>
        <dbReference type="SAM" id="MobiDB-lite"/>
    </source>
</evidence>
<organism evidence="2 3">
    <name type="scientific">Actinophytocola xanthii</name>
    <dbReference type="NCBI Taxonomy" id="1912961"/>
    <lineage>
        <taxon>Bacteria</taxon>
        <taxon>Bacillati</taxon>
        <taxon>Actinomycetota</taxon>
        <taxon>Actinomycetes</taxon>
        <taxon>Pseudonocardiales</taxon>
        <taxon>Pseudonocardiaceae</taxon>
    </lineage>
</organism>
<proteinExistence type="predicted"/>
<keyword evidence="3" id="KW-1185">Reference proteome</keyword>
<feature type="compositionally biased region" description="Basic and acidic residues" evidence="1">
    <location>
        <begin position="169"/>
        <end position="179"/>
    </location>
</feature>
<evidence type="ECO:0000313" key="3">
    <source>
        <dbReference type="Proteomes" id="UP000185596"/>
    </source>
</evidence>
<dbReference type="Proteomes" id="UP000185596">
    <property type="component" value="Unassembled WGS sequence"/>
</dbReference>
<dbReference type="InterPro" id="IPR033437">
    <property type="entry name" value="DUF5130"/>
</dbReference>
<dbReference type="STRING" id="1912961.BU204_15275"/>
<evidence type="ECO:0000313" key="2">
    <source>
        <dbReference type="EMBL" id="OLF16692.1"/>
    </source>
</evidence>
<name>A0A1Q8CQS8_9PSEU</name>
<dbReference type="Pfam" id="PF17174">
    <property type="entry name" value="DUF5130"/>
    <property type="match status" value="1"/>
</dbReference>
<dbReference type="RefSeq" id="WP_075126343.1">
    <property type="nucleotide sequence ID" value="NZ_MSIE01000026.1"/>
</dbReference>
<reference evidence="2 3" key="1">
    <citation type="submission" date="2016-12" db="EMBL/GenBank/DDBJ databases">
        <title>The draft genome sequence of Actinophytocola sp. 11-183.</title>
        <authorList>
            <person name="Wang W."/>
            <person name="Yuan L."/>
        </authorList>
    </citation>
    <scope>NUCLEOTIDE SEQUENCE [LARGE SCALE GENOMIC DNA]</scope>
    <source>
        <strain evidence="2 3">11-183</strain>
    </source>
</reference>
<gene>
    <name evidence="2" type="ORF">BU204_15275</name>
</gene>
<accession>A0A1Q8CQS8</accession>
<sequence length="179" mass="18611">MAAGEVVRSSGTPGEVLDEDVEHGYGAVVTASGRISVAREYSPTVSEIPFNSVQLARLDEALTLSARATGLGFSIYLGDLGEDPRATAEELHSAAGDDPAAAVLLAVSAGQRRVEIVTGAESTRRLPDRACNLAVMSMVASFKEGDLVGGLVSGLRMLSDQAGSSPARTAEERRGRPVR</sequence>
<protein>
    <submittedName>
        <fullName evidence="2">DUF5130 domain-containing protein</fullName>
    </submittedName>
</protein>
<feature type="region of interest" description="Disordered" evidence="1">
    <location>
        <begin position="160"/>
        <end position="179"/>
    </location>
</feature>
<comment type="caution">
    <text evidence="2">The sequence shown here is derived from an EMBL/GenBank/DDBJ whole genome shotgun (WGS) entry which is preliminary data.</text>
</comment>
<dbReference type="OrthoDB" id="3214027at2"/>
<dbReference type="EMBL" id="MSIE01000026">
    <property type="protein sequence ID" value="OLF16692.1"/>
    <property type="molecule type" value="Genomic_DNA"/>
</dbReference>
<dbReference type="AlphaFoldDB" id="A0A1Q8CQS8"/>